<dbReference type="Proteomes" id="UP000000366">
    <property type="component" value="Plasmid RPME01"/>
</dbReference>
<sequence length="238" mass="26519">MNQYASISRRSAVSLLALAGLPAIAAEPVFVSPERWAIYNERQAARAREILSRGPTEAERRAVAPFLRDGICSAAALYTLFPRGHEKPFAQVVRRLYDHKFLMPGGMWMTNILEVLRQLQMPATQYGRSNLDFDALVQAIDSDRAVFLAGPTRKLIELQLEPGEKLTDPSSLNNSYHVVRLSALRRDTRGALSHVALYDVNRDSVGWVPAQELAGIYSWLPWDARGYGAIVTNAPVPF</sequence>
<proteinExistence type="predicted"/>
<dbReference type="RefSeq" id="WP_011831546.1">
    <property type="nucleotide sequence ID" value="NC_008826.1"/>
</dbReference>
<accession>A2SMZ2</accession>
<protein>
    <submittedName>
        <fullName evidence="2">Uncharacterized protein</fullName>
    </submittedName>
</protein>
<dbReference type="AlphaFoldDB" id="A2SMZ2"/>
<keyword evidence="2" id="KW-0614">Plasmid</keyword>
<keyword evidence="3" id="KW-1185">Reference proteome</keyword>
<gene>
    <name evidence="2" type="ordered locus">Mpe_B0153</name>
</gene>
<organism evidence="2 3">
    <name type="scientific">Methylibium petroleiphilum (strain ATCC BAA-1232 / LMG 22953 / PM1)</name>
    <dbReference type="NCBI Taxonomy" id="420662"/>
    <lineage>
        <taxon>Bacteria</taxon>
        <taxon>Pseudomonadati</taxon>
        <taxon>Pseudomonadota</taxon>
        <taxon>Betaproteobacteria</taxon>
        <taxon>Burkholderiales</taxon>
        <taxon>Sphaerotilaceae</taxon>
        <taxon>Methylibium</taxon>
    </lineage>
</organism>
<evidence type="ECO:0000313" key="3">
    <source>
        <dbReference type="Proteomes" id="UP000000366"/>
    </source>
</evidence>
<evidence type="ECO:0000256" key="1">
    <source>
        <dbReference type="SAM" id="SignalP"/>
    </source>
</evidence>
<name>A2SMZ2_METPP</name>
<keyword evidence="1" id="KW-0732">Signal</keyword>
<feature type="signal peptide" evidence="1">
    <location>
        <begin position="1"/>
        <end position="25"/>
    </location>
</feature>
<evidence type="ECO:0000313" key="2">
    <source>
        <dbReference type="EMBL" id="ABM96931.1"/>
    </source>
</evidence>
<dbReference type="EMBL" id="CP000556">
    <property type="protein sequence ID" value="ABM96931.1"/>
    <property type="molecule type" value="Genomic_DNA"/>
</dbReference>
<dbReference type="HOGENOM" id="CLU_1164784_0_0_4"/>
<geneLocation type="plasmid" evidence="2 3">
    <name>RPME01</name>
</geneLocation>
<reference evidence="2 3" key="1">
    <citation type="journal article" date="2007" name="J. Bacteriol.">
        <title>Whole-genome analysis of the methyl tert-butyl ether-degrading beta-proteobacterium Methylibium petroleiphilum PM1.</title>
        <authorList>
            <person name="Kane S.R."/>
            <person name="Chakicherla A.Y."/>
            <person name="Chain P.S.G."/>
            <person name="Schmidt R."/>
            <person name="Shin M.W."/>
            <person name="Legler T.C."/>
            <person name="Scow K.M."/>
            <person name="Larimer F.W."/>
            <person name="Lucas S.M."/>
            <person name="Richardson P.M."/>
            <person name="Hristova K.R."/>
        </authorList>
    </citation>
    <scope>NUCLEOTIDE SEQUENCE [LARGE SCALE GENOMIC DNA]</scope>
    <source>
        <strain evidence="3">ATCC BAA-1232 / LMG 22953 / PM1</strain>
        <plasmid evidence="2 3">RPME01</plasmid>
    </source>
</reference>
<feature type="chain" id="PRO_5002645643" evidence="1">
    <location>
        <begin position="26"/>
        <end position="238"/>
    </location>
</feature>
<dbReference type="KEGG" id="mpt:Mpe_B0153"/>